<dbReference type="GO" id="GO:0006281">
    <property type="term" value="P:DNA repair"/>
    <property type="evidence" value="ECO:0007669"/>
    <property type="project" value="InterPro"/>
</dbReference>
<evidence type="ECO:0000256" key="2">
    <source>
        <dbReference type="PIRSR" id="PIRSR001600-50"/>
    </source>
</evidence>
<proteinExistence type="predicted"/>
<dbReference type="InterPro" id="IPR012340">
    <property type="entry name" value="NA-bd_OB-fold"/>
</dbReference>
<dbReference type="SUPFAM" id="SSF50249">
    <property type="entry name" value="Nucleic acid-binding proteins"/>
    <property type="match status" value="1"/>
</dbReference>
<dbReference type="InterPro" id="IPR012310">
    <property type="entry name" value="DNA_ligase_ATP-dep_cent"/>
</dbReference>
<dbReference type="InterPro" id="IPR016306">
    <property type="entry name" value="DNA_ligase_T7"/>
</dbReference>
<dbReference type="GO" id="GO:0003910">
    <property type="term" value="F:DNA ligase (ATP) activity"/>
    <property type="evidence" value="ECO:0007669"/>
    <property type="project" value="InterPro"/>
</dbReference>
<evidence type="ECO:0000313" key="5">
    <source>
        <dbReference type="Proteomes" id="UP000246834"/>
    </source>
</evidence>
<dbReference type="GeneID" id="54991703"/>
<dbReference type="GO" id="GO:0006310">
    <property type="term" value="P:DNA recombination"/>
    <property type="evidence" value="ECO:0007669"/>
    <property type="project" value="InterPro"/>
</dbReference>
<dbReference type="InterPro" id="IPR041559">
    <property type="entry name" value="DNA_ligase_ATP-dep_T7_C"/>
</dbReference>
<reference evidence="4" key="2">
    <citation type="submission" date="2018-11" db="EMBL/GenBank/DDBJ databases">
        <title>Complete genome sequences of new Aeromonas and Pseudomonas phages promising in phage therapy dedicated to aquaculture.</title>
        <authorList>
            <person name="Stanczyk M."/>
        </authorList>
    </citation>
    <scope>NUCLEOTIDE SEQUENCE</scope>
</reference>
<keyword evidence="4" id="KW-0436">Ligase</keyword>
<dbReference type="GO" id="GO:0005524">
    <property type="term" value="F:ATP binding"/>
    <property type="evidence" value="ECO:0007669"/>
    <property type="project" value="InterPro"/>
</dbReference>
<dbReference type="Gene3D" id="2.40.50.140">
    <property type="entry name" value="Nucleic acid-binding proteins"/>
    <property type="match status" value="1"/>
</dbReference>
<sequence length="345" mass="38406">MAAAQVILKTNPHRPVDFKESAVVKVLNESGNLNVDIKEDGCQLNMVVEYQAGPGGGSVVSFLSREGKEFNGLADLGDKLCNDERWGKFFNPHLDAGLFRDNGGFLLQAEILIDGKVCAEISGDLRRKSPVDLSKVEIVVFDLIPLDAVLADGEYEVFQELRRMHAGIQVEALKSRFPEIRWRLVESVQVFSLEQLTQVYEEFRALGKEGGVAKDPLGHWKRGKKTGQWKIKPDDECDGVVTGLMWGTPGLSNEGKVIGFTVLTEHGVEVEAGGITQAQMAEFTGNVLTHTGMHNEDHYRQNYSDASYYQGWAVKITYMERLPSGSYRHPNFDSFRGITDPLIKE</sequence>
<protein>
    <recommendedName>
        <fullName evidence="1">DNA ligase</fullName>
    </recommendedName>
</protein>
<accession>A0A2S1PDH7</accession>
<dbReference type="PIRSF" id="PIRSF001600">
    <property type="entry name" value="DNA_ligase_phage_T3"/>
    <property type="match status" value="1"/>
</dbReference>
<keyword evidence="5" id="KW-1185">Reference proteome</keyword>
<name>A0A2S1PDH7_9CAUD</name>
<feature type="domain" description="ATP-dependent DNA ligase family profile" evidence="3">
    <location>
        <begin position="129"/>
        <end position="234"/>
    </location>
</feature>
<evidence type="ECO:0000256" key="1">
    <source>
        <dbReference type="ARBA" id="ARBA00013308"/>
    </source>
</evidence>
<evidence type="ECO:0000313" key="4">
    <source>
        <dbReference type="EMBL" id="AWH14619.1"/>
    </source>
</evidence>
<evidence type="ECO:0000259" key="3">
    <source>
        <dbReference type="PROSITE" id="PS50160"/>
    </source>
</evidence>
<dbReference type="RefSeq" id="YP_009801193.1">
    <property type="nucleotide sequence ID" value="NC_047965.1"/>
</dbReference>
<dbReference type="KEGG" id="vg:54991703"/>
<dbReference type="Gene3D" id="3.30.1490.70">
    <property type="match status" value="1"/>
</dbReference>
<dbReference type="PROSITE" id="PS50160">
    <property type="entry name" value="DNA_LIGASE_A3"/>
    <property type="match status" value="1"/>
</dbReference>
<dbReference type="Pfam" id="PF17879">
    <property type="entry name" value="DNA_ligase_C"/>
    <property type="match status" value="1"/>
</dbReference>
<dbReference type="SUPFAM" id="SSF56091">
    <property type="entry name" value="DNA ligase/mRNA capping enzyme, catalytic domain"/>
    <property type="match status" value="1"/>
</dbReference>
<feature type="active site" description="N6-AMP-lysine intermediate" evidence="2">
    <location>
        <position position="38"/>
    </location>
</feature>
<organism evidence="4 5">
    <name type="scientific">Pseudomonas phage 22PfluR64PP</name>
    <dbReference type="NCBI Taxonomy" id="2163970"/>
    <lineage>
        <taxon>Viruses</taxon>
        <taxon>Duplodnaviria</taxon>
        <taxon>Heunggongvirae</taxon>
        <taxon>Uroviricota</taxon>
        <taxon>Caudoviricetes</taxon>
        <taxon>Autographivirales</taxon>
        <taxon>Autotranscriptaviridae</taxon>
        <taxon>Studiervirinae</taxon>
        <taxon>Pfluvirus</taxon>
        <taxon>Pfluvirus pv22PfluR64PP</taxon>
        <taxon>Pifdecavirus pv22PfluR64PP</taxon>
    </lineage>
</organism>
<dbReference type="GO" id="GO:0003690">
    <property type="term" value="F:double-stranded DNA binding"/>
    <property type="evidence" value="ECO:0007669"/>
    <property type="project" value="InterPro"/>
</dbReference>
<reference evidence="4" key="1">
    <citation type="submission" date="2018-03" db="EMBL/GenBank/DDBJ databases">
        <authorList>
            <person name="Kolsut J."/>
            <person name="Wojcik E."/>
            <person name="Wojtasik A."/>
            <person name="Dastych J."/>
        </authorList>
    </citation>
    <scope>NUCLEOTIDE SEQUENCE</scope>
</reference>
<dbReference type="Pfam" id="PF01068">
    <property type="entry name" value="DNA_ligase_A_M"/>
    <property type="match status" value="1"/>
</dbReference>
<dbReference type="Gene3D" id="3.30.470.30">
    <property type="entry name" value="DNA ligase/mRNA capping enzyme"/>
    <property type="match status" value="1"/>
</dbReference>
<dbReference type="Proteomes" id="UP000246834">
    <property type="component" value="Segment"/>
</dbReference>
<dbReference type="EMBL" id="MH179472">
    <property type="protein sequence ID" value="AWH14619.1"/>
    <property type="molecule type" value="Genomic_DNA"/>
</dbReference>